<protein>
    <submittedName>
        <fullName evidence="2">Uncharacterized protein</fullName>
    </submittedName>
</protein>
<dbReference type="OrthoDB" id="5229017at2759"/>
<feature type="compositionally biased region" description="Polar residues" evidence="1">
    <location>
        <begin position="35"/>
        <end position="44"/>
    </location>
</feature>
<feature type="region of interest" description="Disordered" evidence="1">
    <location>
        <begin position="548"/>
        <end position="611"/>
    </location>
</feature>
<feature type="compositionally biased region" description="Basic and acidic residues" evidence="1">
    <location>
        <begin position="567"/>
        <end position="577"/>
    </location>
</feature>
<dbReference type="Proteomes" id="UP000557566">
    <property type="component" value="Unassembled WGS sequence"/>
</dbReference>
<sequence length="611" mass="68678">MPTSSPAKDESHPHSVPTAAFSSTPSRSNRLHRSPVTSRKSPLSSRKRQAKQPLHIRMNLTETQMDKITDAFTNKVNDSPVRARPRIQLTPTKPPSGAQQGDSGSRRDKNRYSLSSSGDEESQQASATFSGLMPRRQGDIFSESLAERRQQHPPTPLQVADGRAPSRTPHRLPMESVSHAVSPLSPTHEGRYERAGSEQLSSNWPSPQPAWLPRGSINSHLVDENVKGAVLDMYKAWARLGSPADHADSSFRAQSLAQRPRRSKSTSDGLRRAEDFVPMSPPPPPLPAKSLSRSSGTRATESPLFSPLALYFRGQDFPSTKKGEKTLIGQNGWLERTGFASWREPKAPHKKTGILESLKKIAKDVTAEFHSNNRRSQAPVKEASVCHVRISLDAREQSLLYCELEFHLTAALNDFITAELDKGHLVPDNLKKVSDWWANQGRPKVVGFRYDLETQLQLVALHVNDFNFYGRRQSSPVEIGGLLDAMKTNARQIRIRTFCQPDSVIAKQLVDAQSLFNMINVSNLQQVALAEVAQFFKVIVERERERDQRERRVREVRKTRVSQPGEHSVDVEWRQRQGEQQQRDPCANRSVAYQVKDHSHEADQDPLPYAR</sequence>
<proteinExistence type="predicted"/>
<evidence type="ECO:0000256" key="1">
    <source>
        <dbReference type="SAM" id="MobiDB-lite"/>
    </source>
</evidence>
<name>A0A8H4V6B1_9HYPO</name>
<evidence type="ECO:0000313" key="3">
    <source>
        <dbReference type="Proteomes" id="UP000557566"/>
    </source>
</evidence>
<evidence type="ECO:0000313" key="2">
    <source>
        <dbReference type="EMBL" id="KAF4509552.1"/>
    </source>
</evidence>
<comment type="caution">
    <text evidence="2">The sequence shown here is derived from an EMBL/GenBank/DDBJ whole genome shotgun (WGS) entry which is preliminary data.</text>
</comment>
<organism evidence="2 3">
    <name type="scientific">Ophiocordyceps sinensis</name>
    <dbReference type="NCBI Taxonomy" id="72228"/>
    <lineage>
        <taxon>Eukaryota</taxon>
        <taxon>Fungi</taxon>
        <taxon>Dikarya</taxon>
        <taxon>Ascomycota</taxon>
        <taxon>Pezizomycotina</taxon>
        <taxon>Sordariomycetes</taxon>
        <taxon>Hypocreomycetidae</taxon>
        <taxon>Hypocreales</taxon>
        <taxon>Ophiocordycipitaceae</taxon>
        <taxon>Ophiocordyceps</taxon>
    </lineage>
</organism>
<dbReference type="AlphaFoldDB" id="A0A8H4V6B1"/>
<feature type="region of interest" description="Disordered" evidence="1">
    <location>
        <begin position="243"/>
        <end position="301"/>
    </location>
</feature>
<feature type="compositionally biased region" description="Polar residues" evidence="1">
    <location>
        <begin position="112"/>
        <end position="129"/>
    </location>
</feature>
<feature type="compositionally biased region" description="Basic and acidic residues" evidence="1">
    <location>
        <begin position="548"/>
        <end position="558"/>
    </location>
</feature>
<keyword evidence="3" id="KW-1185">Reference proteome</keyword>
<reference evidence="2 3" key="1">
    <citation type="journal article" date="2020" name="Genome Biol. Evol.">
        <title>A new high-quality draft genome assembly of the Chinese cordyceps Ophiocordyceps sinensis.</title>
        <authorList>
            <person name="Shu R."/>
            <person name="Zhang J."/>
            <person name="Meng Q."/>
            <person name="Zhang H."/>
            <person name="Zhou G."/>
            <person name="Li M."/>
            <person name="Wu P."/>
            <person name="Zhao Y."/>
            <person name="Chen C."/>
            <person name="Qin Q."/>
        </authorList>
    </citation>
    <scope>NUCLEOTIDE SEQUENCE [LARGE SCALE GENOMIC DNA]</scope>
    <source>
        <strain evidence="2 3">IOZ07</strain>
    </source>
</reference>
<accession>A0A8H4V6B1</accession>
<gene>
    <name evidence="2" type="ORF">G6O67_003716</name>
</gene>
<dbReference type="EMBL" id="JAAVMX010000004">
    <property type="protein sequence ID" value="KAF4509552.1"/>
    <property type="molecule type" value="Genomic_DNA"/>
</dbReference>
<feature type="region of interest" description="Disordered" evidence="1">
    <location>
        <begin position="1"/>
        <end position="207"/>
    </location>
</feature>